<protein>
    <recommendedName>
        <fullName evidence="3">Flagellar hook-length control protein FliK</fullName>
    </recommendedName>
</protein>
<evidence type="ECO:0008006" key="3">
    <source>
        <dbReference type="Google" id="ProtNLM"/>
    </source>
</evidence>
<proteinExistence type="predicted"/>
<sequence length="321" mass="35731">MNNFNPSGYLTRLVRNIINNQIITQRSVNLSESFANSVMNSKTTNEQAKTLPAELKMTPMEVEQNAKYARELLNLPNDLAQVISQITTNKTMTNAQGTQLLLLLANGKIDLNQLATLLGENTKVAMQKLIQTISQAARMGVEDTKQLRDLVNTFGYISTTTTDTSSALKNFILAYLPWLPLNAAGEKRDFDIDVFDKSAQGSEDGVQSIVILIETVNFSNIKATLEMSQDNKVETMLNCPEEFPQKLVFSILKKEAESLNIHSGLIIETAKKKIQKDEVKKARAQISASSCVSPQLLQMAHALIKVIFKIDKDFSNLTFKK</sequence>
<comment type="caution">
    <text evidence="1">The sequence shown here is derived from an EMBL/GenBank/DDBJ whole genome shotgun (WGS) entry which is preliminary data.</text>
</comment>
<organism evidence="1 2">
    <name type="scientific">Candidatus Galligastranaerophilus intestinavium</name>
    <dbReference type="NCBI Taxonomy" id="2840836"/>
    <lineage>
        <taxon>Bacteria</taxon>
        <taxon>Candidatus Galligastranaerophilus</taxon>
    </lineage>
</organism>
<dbReference type="AlphaFoldDB" id="A0A9D1JXI8"/>
<reference evidence="1" key="2">
    <citation type="journal article" date="2021" name="PeerJ">
        <title>Extensive microbial diversity within the chicken gut microbiome revealed by metagenomics and culture.</title>
        <authorList>
            <person name="Gilroy R."/>
            <person name="Ravi A."/>
            <person name="Getino M."/>
            <person name="Pursley I."/>
            <person name="Horton D.L."/>
            <person name="Alikhan N.F."/>
            <person name="Baker D."/>
            <person name="Gharbi K."/>
            <person name="Hall N."/>
            <person name="Watson M."/>
            <person name="Adriaenssens E.M."/>
            <person name="Foster-Nyarko E."/>
            <person name="Jarju S."/>
            <person name="Secka A."/>
            <person name="Antonio M."/>
            <person name="Oren A."/>
            <person name="Chaudhuri R.R."/>
            <person name="La Ragione R."/>
            <person name="Hildebrand F."/>
            <person name="Pallen M.J."/>
        </authorList>
    </citation>
    <scope>NUCLEOTIDE SEQUENCE</scope>
    <source>
        <strain evidence="1">CHK152-2871</strain>
    </source>
</reference>
<dbReference type="EMBL" id="DVJQ01000034">
    <property type="protein sequence ID" value="HIS74180.1"/>
    <property type="molecule type" value="Genomic_DNA"/>
</dbReference>
<evidence type="ECO:0000313" key="1">
    <source>
        <dbReference type="EMBL" id="HIS74180.1"/>
    </source>
</evidence>
<accession>A0A9D1JXI8</accession>
<dbReference type="Proteomes" id="UP000886865">
    <property type="component" value="Unassembled WGS sequence"/>
</dbReference>
<reference evidence="1" key="1">
    <citation type="submission" date="2020-10" db="EMBL/GenBank/DDBJ databases">
        <authorList>
            <person name="Gilroy R."/>
        </authorList>
    </citation>
    <scope>NUCLEOTIDE SEQUENCE</scope>
    <source>
        <strain evidence="1">CHK152-2871</strain>
    </source>
</reference>
<evidence type="ECO:0000313" key="2">
    <source>
        <dbReference type="Proteomes" id="UP000886865"/>
    </source>
</evidence>
<gene>
    <name evidence="1" type="ORF">IAA86_04065</name>
</gene>
<name>A0A9D1JXI8_9BACT</name>